<keyword evidence="1" id="KW-1003">Cell membrane</keyword>
<dbReference type="GO" id="GO:0005886">
    <property type="term" value="C:plasma membrane"/>
    <property type="evidence" value="ECO:0007669"/>
    <property type="project" value="UniProtKB-SubCell"/>
</dbReference>
<evidence type="ECO:0000313" key="3">
    <source>
        <dbReference type="Proteomes" id="UP000242687"/>
    </source>
</evidence>
<comment type="caution">
    <text evidence="2">The sequence shown here is derived from an EMBL/GenBank/DDBJ whole genome shotgun (WGS) entry which is preliminary data.</text>
</comment>
<dbReference type="Pfam" id="PF01809">
    <property type="entry name" value="YidD"/>
    <property type="match status" value="1"/>
</dbReference>
<accession>A0A2H9VTM2</accession>
<evidence type="ECO:0000313" key="2">
    <source>
        <dbReference type="EMBL" id="PJJ84161.1"/>
    </source>
</evidence>
<dbReference type="PROSITE" id="PS51257">
    <property type="entry name" value="PROKAR_LIPOPROTEIN"/>
    <property type="match status" value="1"/>
</dbReference>
<organism evidence="2 3">
    <name type="scientific">Mucilaginibacter auburnensis</name>
    <dbReference type="NCBI Taxonomy" id="1457233"/>
    <lineage>
        <taxon>Bacteria</taxon>
        <taxon>Pseudomonadati</taxon>
        <taxon>Bacteroidota</taxon>
        <taxon>Sphingobacteriia</taxon>
        <taxon>Sphingobacteriales</taxon>
        <taxon>Sphingobacteriaceae</taxon>
        <taxon>Mucilaginibacter</taxon>
    </lineage>
</organism>
<dbReference type="RefSeq" id="WP_100340367.1">
    <property type="nucleotide sequence ID" value="NZ_PGFJ01000001.1"/>
</dbReference>
<dbReference type="AlphaFoldDB" id="A0A2H9VTM2"/>
<dbReference type="EMBL" id="PGFJ01000001">
    <property type="protein sequence ID" value="PJJ84161.1"/>
    <property type="molecule type" value="Genomic_DNA"/>
</dbReference>
<name>A0A2H9VTM2_9SPHI</name>
<proteinExistence type="inferred from homology"/>
<dbReference type="OrthoDB" id="9801753at2"/>
<dbReference type="SMART" id="SM01234">
    <property type="entry name" value="Haemolytic"/>
    <property type="match status" value="1"/>
</dbReference>
<dbReference type="PANTHER" id="PTHR33383:SF1">
    <property type="entry name" value="MEMBRANE PROTEIN INSERTION EFFICIENCY FACTOR-RELATED"/>
    <property type="match status" value="1"/>
</dbReference>
<comment type="similarity">
    <text evidence="1">Belongs to the UPF0161 family.</text>
</comment>
<comment type="function">
    <text evidence="1">Could be involved in insertion of integral membrane proteins into the membrane.</text>
</comment>
<keyword evidence="3" id="KW-1185">Reference proteome</keyword>
<protein>
    <recommendedName>
        <fullName evidence="1">Putative membrane protein insertion efficiency factor</fullName>
    </recommendedName>
</protein>
<dbReference type="HAMAP" id="MF_00386">
    <property type="entry name" value="UPF0161_YidD"/>
    <property type="match status" value="1"/>
</dbReference>
<comment type="subcellular location">
    <subcellularLocation>
        <location evidence="1">Cell membrane</location>
        <topology evidence="1">Peripheral membrane protein</topology>
        <orientation evidence="1">Cytoplasmic side</orientation>
    </subcellularLocation>
</comment>
<dbReference type="NCBIfam" id="TIGR00278">
    <property type="entry name" value="membrane protein insertion efficiency factor YidD"/>
    <property type="match status" value="1"/>
</dbReference>
<sequence length="80" mass="8830">MKAIANIIKTGLGAVFIALIRFYQYFLSPLLGASCRYTPTCSQYGLEAVKKYGPFKGGWLTLKRIARCNPWGGHGHDPVP</sequence>
<evidence type="ECO:0000256" key="1">
    <source>
        <dbReference type="HAMAP-Rule" id="MF_00386"/>
    </source>
</evidence>
<dbReference type="Proteomes" id="UP000242687">
    <property type="component" value="Unassembled WGS sequence"/>
</dbReference>
<reference evidence="2 3" key="1">
    <citation type="submission" date="2017-11" db="EMBL/GenBank/DDBJ databases">
        <title>Genomic Encyclopedia of Archaeal and Bacterial Type Strains, Phase II (KMG-II): From Individual Species to Whole Genera.</title>
        <authorList>
            <person name="Goeker M."/>
        </authorList>
    </citation>
    <scope>NUCLEOTIDE SEQUENCE [LARGE SCALE GENOMIC DNA]</scope>
    <source>
        <strain evidence="2 3">DSM 28175</strain>
    </source>
</reference>
<dbReference type="PANTHER" id="PTHR33383">
    <property type="entry name" value="MEMBRANE PROTEIN INSERTION EFFICIENCY FACTOR-RELATED"/>
    <property type="match status" value="1"/>
</dbReference>
<dbReference type="InterPro" id="IPR002696">
    <property type="entry name" value="Membr_insert_effic_factor_YidD"/>
</dbReference>
<gene>
    <name evidence="2" type="ORF">CLV57_1170</name>
</gene>
<keyword evidence="1" id="KW-0472">Membrane</keyword>